<accession>B9IDX3</accession>
<keyword evidence="2" id="KW-1185">Reference proteome</keyword>
<reference evidence="1 2" key="1">
    <citation type="journal article" date="2006" name="Science">
        <title>The genome of black cottonwood, Populus trichocarpa (Torr. &amp; Gray).</title>
        <authorList>
            <person name="Tuskan G.A."/>
            <person name="Difazio S."/>
            <person name="Jansson S."/>
            <person name="Bohlmann J."/>
            <person name="Grigoriev I."/>
            <person name="Hellsten U."/>
            <person name="Putnam N."/>
            <person name="Ralph S."/>
            <person name="Rombauts S."/>
            <person name="Salamov A."/>
            <person name="Schein J."/>
            <person name="Sterck L."/>
            <person name="Aerts A."/>
            <person name="Bhalerao R.R."/>
            <person name="Bhalerao R.P."/>
            <person name="Blaudez D."/>
            <person name="Boerjan W."/>
            <person name="Brun A."/>
            <person name="Brunner A."/>
            <person name="Busov V."/>
            <person name="Campbell M."/>
            <person name="Carlson J."/>
            <person name="Chalot M."/>
            <person name="Chapman J."/>
            <person name="Chen G.L."/>
            <person name="Cooper D."/>
            <person name="Coutinho P.M."/>
            <person name="Couturier J."/>
            <person name="Covert S."/>
            <person name="Cronk Q."/>
            <person name="Cunningham R."/>
            <person name="Davis J."/>
            <person name="Degroeve S."/>
            <person name="Dejardin A."/>
            <person name="Depamphilis C."/>
            <person name="Detter J."/>
            <person name="Dirks B."/>
            <person name="Dubchak I."/>
            <person name="Duplessis S."/>
            <person name="Ehlting J."/>
            <person name="Ellis B."/>
            <person name="Gendler K."/>
            <person name="Goodstein D."/>
            <person name="Gribskov M."/>
            <person name="Grimwood J."/>
            <person name="Groover A."/>
            <person name="Gunter L."/>
            <person name="Hamberger B."/>
            <person name="Heinze B."/>
            <person name="Helariutta Y."/>
            <person name="Henrissat B."/>
            <person name="Holligan D."/>
            <person name="Holt R."/>
            <person name="Huang W."/>
            <person name="Islam-Faridi N."/>
            <person name="Jones S."/>
            <person name="Jones-Rhoades M."/>
            <person name="Jorgensen R."/>
            <person name="Joshi C."/>
            <person name="Kangasjarvi J."/>
            <person name="Karlsson J."/>
            <person name="Kelleher C."/>
            <person name="Kirkpatrick R."/>
            <person name="Kirst M."/>
            <person name="Kohler A."/>
            <person name="Kalluri U."/>
            <person name="Larimer F."/>
            <person name="Leebens-Mack J."/>
            <person name="Leple J.C."/>
            <person name="Locascio P."/>
            <person name="Lou Y."/>
            <person name="Lucas S."/>
            <person name="Martin F."/>
            <person name="Montanini B."/>
            <person name="Napoli C."/>
            <person name="Nelson D.R."/>
            <person name="Nelson C."/>
            <person name="Nieminen K."/>
            <person name="Nilsson O."/>
            <person name="Pereda V."/>
            <person name="Peter G."/>
            <person name="Philippe R."/>
            <person name="Pilate G."/>
            <person name="Poliakov A."/>
            <person name="Razumovskaya J."/>
            <person name="Richardson P."/>
            <person name="Rinaldi C."/>
            <person name="Ritland K."/>
            <person name="Rouze P."/>
            <person name="Ryaboy D."/>
            <person name="Schmutz J."/>
            <person name="Schrader J."/>
            <person name="Segerman B."/>
            <person name="Shin H."/>
            <person name="Siddiqui A."/>
            <person name="Sterky F."/>
            <person name="Terry A."/>
            <person name="Tsai C.J."/>
            <person name="Uberbacher E."/>
            <person name="Unneberg P."/>
            <person name="Vahala J."/>
            <person name="Wall K."/>
            <person name="Wessler S."/>
            <person name="Yang G."/>
            <person name="Yin T."/>
            <person name="Douglas C."/>
            <person name="Marra M."/>
            <person name="Sandberg G."/>
            <person name="Van de Peer Y."/>
            <person name="Rokhsar D."/>
        </authorList>
    </citation>
    <scope>NUCLEOTIDE SEQUENCE [LARGE SCALE GENOMIC DNA]</scope>
    <source>
        <strain evidence="2">cv. Nisqually</strain>
    </source>
</reference>
<name>B9IDX3_POPTR</name>
<dbReference type="EMBL" id="CM009304">
    <property type="protein sequence ID" value="PNS99967.1"/>
    <property type="molecule type" value="Genomic_DNA"/>
</dbReference>
<dbReference type="HOGENOM" id="CLU_1889316_0_0_1"/>
<evidence type="ECO:0000313" key="1">
    <source>
        <dbReference type="EMBL" id="PNS99967.1"/>
    </source>
</evidence>
<dbReference type="InParanoid" id="B9IDX3"/>
<dbReference type="AlphaFoldDB" id="B9IDX3"/>
<dbReference type="Proteomes" id="UP000006729">
    <property type="component" value="Chromosome 15"/>
</dbReference>
<sequence length="135" mass="15453">MVDELSQLRSQGAPKSLSACNSKYRRALGGSQLGWLHALHQCTVTMQMGVQARRAAVTEVDELNPCPSWIRNLLNLKRGKKIQVQDSRRVKAVERYDKLIPMSSYSPRKIKEAGFEMVKIRAQRKHTGWKEKTLF</sequence>
<gene>
    <name evidence="1" type="ORF">POPTR_015G019900</name>
</gene>
<protein>
    <submittedName>
        <fullName evidence="1">Uncharacterized protein</fullName>
    </submittedName>
</protein>
<organism evidence="1 2">
    <name type="scientific">Populus trichocarpa</name>
    <name type="common">Western balsam poplar</name>
    <name type="synonym">Populus balsamifera subsp. trichocarpa</name>
    <dbReference type="NCBI Taxonomy" id="3694"/>
    <lineage>
        <taxon>Eukaryota</taxon>
        <taxon>Viridiplantae</taxon>
        <taxon>Streptophyta</taxon>
        <taxon>Embryophyta</taxon>
        <taxon>Tracheophyta</taxon>
        <taxon>Spermatophyta</taxon>
        <taxon>Magnoliopsida</taxon>
        <taxon>eudicotyledons</taxon>
        <taxon>Gunneridae</taxon>
        <taxon>Pentapetalae</taxon>
        <taxon>rosids</taxon>
        <taxon>fabids</taxon>
        <taxon>Malpighiales</taxon>
        <taxon>Salicaceae</taxon>
        <taxon>Saliceae</taxon>
        <taxon>Populus</taxon>
    </lineage>
</organism>
<evidence type="ECO:0000313" key="2">
    <source>
        <dbReference type="Proteomes" id="UP000006729"/>
    </source>
</evidence>
<proteinExistence type="predicted"/>